<protein>
    <submittedName>
        <fullName evidence="3">CoA transferase</fullName>
    </submittedName>
</protein>
<comment type="caution">
    <text evidence="3">The sequence shown here is derived from an EMBL/GenBank/DDBJ whole genome shotgun (WGS) entry which is preliminary data.</text>
</comment>
<proteinExistence type="inferred from homology"/>
<dbReference type="RefSeq" id="WP_231446185.1">
    <property type="nucleotide sequence ID" value="NZ_JAJOMB010000014.1"/>
</dbReference>
<organism evidence="3 4">
    <name type="scientific">Kineosporia babensis</name>
    <dbReference type="NCBI Taxonomy" id="499548"/>
    <lineage>
        <taxon>Bacteria</taxon>
        <taxon>Bacillati</taxon>
        <taxon>Actinomycetota</taxon>
        <taxon>Actinomycetes</taxon>
        <taxon>Kineosporiales</taxon>
        <taxon>Kineosporiaceae</taxon>
        <taxon>Kineosporia</taxon>
    </lineage>
</organism>
<dbReference type="InterPro" id="IPR003673">
    <property type="entry name" value="CoA-Trfase_fam_III"/>
</dbReference>
<dbReference type="InterPro" id="IPR023606">
    <property type="entry name" value="CoA-Trfase_III_dom_1_sf"/>
</dbReference>
<dbReference type="InterPro" id="IPR044855">
    <property type="entry name" value="CoA-Trfase_III_dom3_sf"/>
</dbReference>
<dbReference type="InterPro" id="IPR050509">
    <property type="entry name" value="CoA-transferase_III"/>
</dbReference>
<dbReference type="GO" id="GO:0016740">
    <property type="term" value="F:transferase activity"/>
    <property type="evidence" value="ECO:0007669"/>
    <property type="project" value="UniProtKB-KW"/>
</dbReference>
<dbReference type="AlphaFoldDB" id="A0A9X1NHK4"/>
<sequence length="727" mass="77548">MSASSTSLPLERLRVLDLTEGAAESCGQLLADLGADVLRVEPPGGSAGRAEPIGWALRNNGKCSLDIDLSSSKGRRRLNELLAEADLLLRSEGGIPQTDAHPHLVVVTITDFGLTGPRRDWQATEATLAAAGGVLCRSGLPGRAPLLPPEGLVAQTVGVHAAWAALVAFVKRLRTGRGEQVDVSALEAVVHGFDPGFGTQGSAAAGRAQTFPRDRPDAANFYPVFACADGHVRICLLARRQWRAMFAWLGEPEEFADERYDTIPARFAASDRLNPLIAKLFAGRTRAELVQEGVGRGIPMAGVLSVAEVLQAEHFRETGALAVLDLEDGTKVMAPAGSLRVNGRRAASPPPSESAITGFRQPRRPFVLHLPPQTESEPPLVGLRVLDLGVIVFGAELTRLFADQGADVIKVENPAFPDGLRQTRKGGGMNPSFAWGGRNKRGLSLDLRANGEQFRQLVARADLVTANFKPGTLDSLGLSYDRLSKVNPRIVVSESSAFGRTGPWREHLGYGPLVRAACGVTSLWRDPDDPDSFCDGSTVYPDHIAGHLAAVGSLAALIGRDEHGYEIGLAQVDVALAALGPTLAGVESDSSVFPCAGQDEWCVISVRGYADRAALQVVTGASDRSELTEWTRVRTPAEVTQLLQKAGVPAAGMARLPELLEDEQLVARDSFHELEHPQLRAPVPTGARIARFSSIPDPPLRPAPMPGEHTDLITAELLGSRLKEESA</sequence>
<evidence type="ECO:0000256" key="2">
    <source>
        <dbReference type="ARBA" id="ARBA00022679"/>
    </source>
</evidence>
<dbReference type="PANTHER" id="PTHR48228">
    <property type="entry name" value="SUCCINYL-COA--D-CITRAMALATE COA-TRANSFERASE"/>
    <property type="match status" value="1"/>
</dbReference>
<evidence type="ECO:0000313" key="3">
    <source>
        <dbReference type="EMBL" id="MCD5314009.1"/>
    </source>
</evidence>
<dbReference type="EMBL" id="JAJOMB010000014">
    <property type="protein sequence ID" value="MCD5314009.1"/>
    <property type="molecule type" value="Genomic_DNA"/>
</dbReference>
<evidence type="ECO:0000313" key="4">
    <source>
        <dbReference type="Proteomes" id="UP001138997"/>
    </source>
</evidence>
<gene>
    <name evidence="3" type="ORF">LR394_24170</name>
</gene>
<reference evidence="3" key="1">
    <citation type="submission" date="2021-11" db="EMBL/GenBank/DDBJ databases">
        <title>Streptomyces corallinus and Kineosporia corallina sp. nov., two new coral-derived marine actinobacteria.</title>
        <authorList>
            <person name="Buangrab K."/>
            <person name="Sutthacheep M."/>
            <person name="Yeemin T."/>
            <person name="Harunari E."/>
            <person name="Igarashi Y."/>
            <person name="Sripreechasak P."/>
            <person name="Kanchanasin P."/>
            <person name="Tanasupawat S."/>
            <person name="Phongsopitanun W."/>
        </authorList>
    </citation>
    <scope>NUCLEOTIDE SEQUENCE</scope>
    <source>
        <strain evidence="3">JCM 31032</strain>
    </source>
</reference>
<dbReference type="Gene3D" id="3.40.50.10540">
    <property type="entry name" value="Crotonobetainyl-coa:carnitine coa-transferase, domain 1"/>
    <property type="match status" value="3"/>
</dbReference>
<dbReference type="PANTHER" id="PTHR48228:SF6">
    <property type="entry name" value="L-CARNITINE COA-TRANSFERASE"/>
    <property type="match status" value="1"/>
</dbReference>
<evidence type="ECO:0000256" key="1">
    <source>
        <dbReference type="ARBA" id="ARBA00008383"/>
    </source>
</evidence>
<dbReference type="Pfam" id="PF02515">
    <property type="entry name" value="CoA_transf_3"/>
    <property type="match status" value="2"/>
</dbReference>
<keyword evidence="4" id="KW-1185">Reference proteome</keyword>
<dbReference type="SUPFAM" id="SSF89796">
    <property type="entry name" value="CoA-transferase family III (CaiB/BaiF)"/>
    <property type="match status" value="2"/>
</dbReference>
<accession>A0A9X1NHK4</accession>
<dbReference type="Gene3D" id="3.30.1540.10">
    <property type="entry name" value="formyl-coa transferase, domain 3"/>
    <property type="match status" value="2"/>
</dbReference>
<keyword evidence="2 3" id="KW-0808">Transferase</keyword>
<name>A0A9X1NHK4_9ACTN</name>
<dbReference type="Proteomes" id="UP001138997">
    <property type="component" value="Unassembled WGS sequence"/>
</dbReference>
<comment type="similarity">
    <text evidence="1">Belongs to the CoA-transferase III family.</text>
</comment>